<dbReference type="EMBL" id="LWGR01000007">
    <property type="protein sequence ID" value="KZM72725.1"/>
    <property type="molecule type" value="Genomic_DNA"/>
</dbReference>
<dbReference type="STRING" id="455432.AWN90_28515"/>
<dbReference type="OrthoDB" id="4554146at2"/>
<evidence type="ECO:0000256" key="2">
    <source>
        <dbReference type="ARBA" id="ARBA00022777"/>
    </source>
</evidence>
<sequence>MGQQDAVIAVRAVLVRLGKRSGLSPTRLASTEIDATPLLNLPVVRRHVCRSGRPPEETAVVVIRALVHRLPPTERIIADAVLALGTLDEAGSPAADVDFHRLYAAELGERREYLSRCWQALHTVVSARPPAAAPTVRQLRVRLEHSAYTELARLLVDASDDPALQPETTTAPPESTDRRAVTVVGDAVTEHLYRVDRPPLPGTTVRGSTSEHFGGKGLGRAVAIARLGLTVRLLCAIGDDPAGQRLLAYLRAHRVDTTLVKVVPGAATPADARILTGPGEASEIHCSADRTSLTVADLRTTQIRRALTGAAAVLATLEQPAPVVEAVLAALDTQPERPWLILHAAPAIPEPQGLYRYLWTVDYLIGTEHELRALVPGADTDTADTVLYLRMLGARAVCVLGDDRCRITTDDLDLDIPLSPAFLHAGPGAHAAFAAALTHRLLDAHRPAAESDFRWAAAAMVAAQSLDGTPDAMPSLDRIDRILELGAQYSSA</sequence>
<keyword evidence="5" id="KW-1185">Reference proteome</keyword>
<dbReference type="PANTHER" id="PTHR10584">
    <property type="entry name" value="SUGAR KINASE"/>
    <property type="match status" value="1"/>
</dbReference>
<dbReference type="PANTHER" id="PTHR10584:SF166">
    <property type="entry name" value="RIBOKINASE"/>
    <property type="match status" value="1"/>
</dbReference>
<evidence type="ECO:0000256" key="1">
    <source>
        <dbReference type="ARBA" id="ARBA00022679"/>
    </source>
</evidence>
<protein>
    <recommendedName>
        <fullName evidence="3">Carbohydrate kinase PfkB domain-containing protein</fullName>
    </recommendedName>
</protein>
<dbReference type="Gene3D" id="3.40.1190.20">
    <property type="match status" value="1"/>
</dbReference>
<evidence type="ECO:0000313" key="5">
    <source>
        <dbReference type="Proteomes" id="UP000076512"/>
    </source>
</evidence>
<name>A0A164LTA6_9NOCA</name>
<dbReference type="RefSeq" id="WP_067588881.1">
    <property type="nucleotide sequence ID" value="NZ_JABMCZ010000005.1"/>
</dbReference>
<proteinExistence type="predicted"/>
<feature type="domain" description="Carbohydrate kinase PfkB" evidence="3">
    <location>
        <begin position="181"/>
        <end position="417"/>
    </location>
</feature>
<reference evidence="4 5" key="1">
    <citation type="submission" date="2016-04" db="EMBL/GenBank/DDBJ databases">
        <authorList>
            <person name="Evans L.H."/>
            <person name="Alamgir A."/>
            <person name="Owens N."/>
            <person name="Weber N.D."/>
            <person name="Virtaneva K."/>
            <person name="Barbian K."/>
            <person name="Babar A."/>
            <person name="Rosenke K."/>
        </authorList>
    </citation>
    <scope>NUCLEOTIDE SEQUENCE [LARGE SCALE GENOMIC DNA]</scope>
    <source>
        <strain evidence="4 5">IFM 0406</strain>
    </source>
</reference>
<organism evidence="4 5">
    <name type="scientific">Nocardia terpenica</name>
    <dbReference type="NCBI Taxonomy" id="455432"/>
    <lineage>
        <taxon>Bacteria</taxon>
        <taxon>Bacillati</taxon>
        <taxon>Actinomycetota</taxon>
        <taxon>Actinomycetes</taxon>
        <taxon>Mycobacteriales</taxon>
        <taxon>Nocardiaceae</taxon>
        <taxon>Nocardia</taxon>
    </lineage>
</organism>
<dbReference type="InterPro" id="IPR029056">
    <property type="entry name" value="Ribokinase-like"/>
</dbReference>
<dbReference type="GO" id="GO:0005829">
    <property type="term" value="C:cytosol"/>
    <property type="evidence" value="ECO:0007669"/>
    <property type="project" value="TreeGrafter"/>
</dbReference>
<dbReference type="SUPFAM" id="SSF53613">
    <property type="entry name" value="Ribokinase-like"/>
    <property type="match status" value="1"/>
</dbReference>
<dbReference type="InterPro" id="IPR011611">
    <property type="entry name" value="PfkB_dom"/>
</dbReference>
<dbReference type="Pfam" id="PF00294">
    <property type="entry name" value="PfkB"/>
    <property type="match status" value="1"/>
</dbReference>
<evidence type="ECO:0000313" key="4">
    <source>
        <dbReference type="EMBL" id="KZM72725.1"/>
    </source>
</evidence>
<gene>
    <name evidence="4" type="ORF">AWN90_28515</name>
</gene>
<keyword evidence="1" id="KW-0808">Transferase</keyword>
<evidence type="ECO:0000259" key="3">
    <source>
        <dbReference type="Pfam" id="PF00294"/>
    </source>
</evidence>
<dbReference type="GO" id="GO:0016301">
    <property type="term" value="F:kinase activity"/>
    <property type="evidence" value="ECO:0007669"/>
    <property type="project" value="UniProtKB-KW"/>
</dbReference>
<dbReference type="AlphaFoldDB" id="A0A164LTA6"/>
<accession>A0A164LTA6</accession>
<comment type="caution">
    <text evidence="4">The sequence shown here is derived from an EMBL/GenBank/DDBJ whole genome shotgun (WGS) entry which is preliminary data.</text>
</comment>
<keyword evidence="2" id="KW-0418">Kinase</keyword>
<dbReference type="Proteomes" id="UP000076512">
    <property type="component" value="Unassembled WGS sequence"/>
</dbReference>